<name>A0A841L6K3_9SPHN</name>
<keyword evidence="2" id="KW-1185">Reference proteome</keyword>
<comment type="caution">
    <text evidence="1">The sequence shown here is derived from an EMBL/GenBank/DDBJ whole genome shotgun (WGS) entry which is preliminary data.</text>
</comment>
<evidence type="ECO:0000313" key="2">
    <source>
        <dbReference type="Proteomes" id="UP000538147"/>
    </source>
</evidence>
<proteinExistence type="predicted"/>
<accession>A0A841L6K3</accession>
<dbReference type="EMBL" id="JACIIV010000021">
    <property type="protein sequence ID" value="MBB6228589.1"/>
    <property type="molecule type" value="Genomic_DNA"/>
</dbReference>
<dbReference type="AlphaFoldDB" id="A0A841L6K3"/>
<evidence type="ECO:0000313" key="1">
    <source>
        <dbReference type="EMBL" id="MBB6228589.1"/>
    </source>
</evidence>
<dbReference type="Proteomes" id="UP000538147">
    <property type="component" value="Unassembled WGS sequence"/>
</dbReference>
<organism evidence="1 2">
    <name type="scientific">Polymorphobacter multimanifer</name>
    <dbReference type="NCBI Taxonomy" id="1070431"/>
    <lineage>
        <taxon>Bacteria</taxon>
        <taxon>Pseudomonadati</taxon>
        <taxon>Pseudomonadota</taxon>
        <taxon>Alphaproteobacteria</taxon>
        <taxon>Sphingomonadales</taxon>
        <taxon>Sphingosinicellaceae</taxon>
        <taxon>Polymorphobacter</taxon>
    </lineage>
</organism>
<reference evidence="1 2" key="1">
    <citation type="submission" date="2020-08" db="EMBL/GenBank/DDBJ databases">
        <title>Genomic Encyclopedia of Type Strains, Phase IV (KMG-IV): sequencing the most valuable type-strain genomes for metagenomic binning, comparative biology and taxonomic classification.</title>
        <authorList>
            <person name="Goeker M."/>
        </authorList>
    </citation>
    <scope>NUCLEOTIDE SEQUENCE [LARGE SCALE GENOMIC DNA]</scope>
    <source>
        <strain evidence="1 2">DSM 102189</strain>
    </source>
</reference>
<protein>
    <submittedName>
        <fullName evidence="1">Uncharacterized protein</fullName>
    </submittedName>
</protein>
<gene>
    <name evidence="1" type="ORF">FHS79_002779</name>
</gene>
<sequence length="126" mass="13728">MLKHLQDSAAKSGCSFTQEIEKRLELSRTNSVSPSSQPHDRLFEMLGVVLSDIEQLTGGEWYRTRDSLAMTQGAVFAAMRLFSRRPSTRFEPCFGAGNAFHSSAAWRTSVKSGADGDHAACPDSGS</sequence>
<dbReference type="RefSeq" id="WP_184201209.1">
    <property type="nucleotide sequence ID" value="NZ_BMOX01000004.1"/>
</dbReference>